<dbReference type="STRING" id="50376.A0A517L6Z7"/>
<evidence type="ECO:0000313" key="23">
    <source>
        <dbReference type="Proteomes" id="UP000316270"/>
    </source>
</evidence>
<evidence type="ECO:0000256" key="13">
    <source>
        <dbReference type="ARBA" id="ARBA00043721"/>
    </source>
</evidence>
<keyword evidence="21" id="KW-0472">Membrane</keyword>
<dbReference type="InterPro" id="IPR029033">
    <property type="entry name" value="His_PPase_superfam"/>
</dbReference>
<dbReference type="EC" id="3.1.3.8" evidence="4"/>
<dbReference type="GO" id="GO:0003993">
    <property type="term" value="F:acid phosphatase activity"/>
    <property type="evidence" value="ECO:0007669"/>
    <property type="project" value="TreeGrafter"/>
</dbReference>
<evidence type="ECO:0000256" key="21">
    <source>
        <dbReference type="SAM" id="Phobius"/>
    </source>
</evidence>
<name>A0A517L6Z7_9PEZI</name>
<protein>
    <recommendedName>
        <fullName evidence="16">Phytase A</fullName>
        <ecNumber evidence="4">3.1.3.8</ecNumber>
    </recommendedName>
    <alternativeName>
        <fullName evidence="17">Histidine acid phosphatase phyA</fullName>
    </alternativeName>
    <alternativeName>
        <fullName evidence="10">Myo-inositol hexakisphosphate phosphohydrolase A</fullName>
    </alternativeName>
    <alternativeName>
        <fullName evidence="9">Myo-inositol-hexaphosphate 3-phosphohydrolase A</fullName>
    </alternativeName>
</protein>
<dbReference type="Pfam" id="PF00328">
    <property type="entry name" value="His_Phos_2"/>
    <property type="match status" value="1"/>
</dbReference>
<keyword evidence="23" id="KW-1185">Reference proteome</keyword>
<feature type="disulfide bond" evidence="19">
    <location>
        <begin position="244"/>
        <end position="493"/>
    </location>
</feature>
<keyword evidence="8" id="KW-0325">Glycoprotein</keyword>
<comment type="catalytic activity">
    <reaction evidence="15">
        <text>1D-myo-inositol hexakisphosphate + H2O = 1D-myo-inositol 1,2,4,5,6-pentakisphosphate + phosphate</text>
        <dbReference type="Rhea" id="RHEA:16989"/>
        <dbReference type="ChEBI" id="CHEBI:15377"/>
        <dbReference type="ChEBI" id="CHEBI:43474"/>
        <dbReference type="ChEBI" id="CHEBI:57798"/>
        <dbReference type="ChEBI" id="CHEBI:58130"/>
        <dbReference type="EC" id="3.1.3.8"/>
    </reaction>
    <physiologicalReaction direction="left-to-right" evidence="15">
        <dbReference type="Rhea" id="RHEA:16990"/>
    </physiologicalReaction>
</comment>
<evidence type="ECO:0000256" key="18">
    <source>
        <dbReference type="PIRSR" id="PIRSR000894-1"/>
    </source>
</evidence>
<dbReference type="PANTHER" id="PTHR20963:SF24">
    <property type="entry name" value="3-PHYTASE B"/>
    <property type="match status" value="1"/>
</dbReference>
<evidence type="ECO:0000256" key="3">
    <source>
        <dbReference type="ARBA" id="ARBA00011245"/>
    </source>
</evidence>
<evidence type="ECO:0000256" key="11">
    <source>
        <dbReference type="ARBA" id="ARBA00043670"/>
    </source>
</evidence>
<gene>
    <name evidence="22" type="ORF">FKW77_003186</name>
</gene>
<evidence type="ECO:0000256" key="7">
    <source>
        <dbReference type="ARBA" id="ARBA00023157"/>
    </source>
</evidence>
<feature type="active site" description="Nucleophile" evidence="18">
    <location>
        <position position="112"/>
    </location>
</feature>
<keyword evidence="21" id="KW-1133">Transmembrane helix</keyword>
<dbReference type="PROSITE" id="PS00616">
    <property type="entry name" value="HIS_ACID_PHOSPHAT_1"/>
    <property type="match status" value="1"/>
</dbReference>
<dbReference type="InterPro" id="IPR016274">
    <property type="entry name" value="Histidine_acid_Pase_euk"/>
</dbReference>
<proteinExistence type="inferred from homology"/>
<comment type="catalytic activity">
    <reaction evidence="11">
        <text>1D-myo-inositol 1,2,5,6-tetrakisphosphate + H2O = 1D-myo-inositol 1,2,6-trisphosphate + phosphate</text>
        <dbReference type="Rhea" id="RHEA:77119"/>
        <dbReference type="ChEBI" id="CHEBI:15377"/>
        <dbReference type="ChEBI" id="CHEBI:43474"/>
        <dbReference type="ChEBI" id="CHEBI:195535"/>
        <dbReference type="ChEBI" id="CHEBI:195537"/>
    </reaction>
    <physiologicalReaction direction="left-to-right" evidence="11">
        <dbReference type="Rhea" id="RHEA:77120"/>
    </physiologicalReaction>
</comment>
<organism evidence="22 23">
    <name type="scientific">Venturia effusa</name>
    <dbReference type="NCBI Taxonomy" id="50376"/>
    <lineage>
        <taxon>Eukaryota</taxon>
        <taxon>Fungi</taxon>
        <taxon>Dikarya</taxon>
        <taxon>Ascomycota</taxon>
        <taxon>Pezizomycotina</taxon>
        <taxon>Dothideomycetes</taxon>
        <taxon>Pleosporomycetidae</taxon>
        <taxon>Venturiales</taxon>
        <taxon>Venturiaceae</taxon>
        <taxon>Venturia</taxon>
    </lineage>
</organism>
<keyword evidence="7 19" id="KW-1015">Disulfide bond</keyword>
<dbReference type="Gene3D" id="3.40.50.1240">
    <property type="entry name" value="Phosphoglycerate mutase-like"/>
    <property type="match status" value="1"/>
</dbReference>
<evidence type="ECO:0000256" key="2">
    <source>
        <dbReference type="ARBA" id="ARBA00005375"/>
    </source>
</evidence>
<dbReference type="GO" id="GO:0005576">
    <property type="term" value="C:extracellular region"/>
    <property type="evidence" value="ECO:0007669"/>
    <property type="project" value="UniProtKB-SubCell"/>
</dbReference>
<evidence type="ECO:0000256" key="17">
    <source>
        <dbReference type="ARBA" id="ARBA00044262"/>
    </source>
</evidence>
<evidence type="ECO:0000256" key="9">
    <source>
        <dbReference type="ARBA" id="ARBA00041857"/>
    </source>
</evidence>
<keyword evidence="5" id="KW-0964">Secreted</keyword>
<dbReference type="OrthoDB" id="6509975at2759"/>
<feature type="active site" description="Proton donor" evidence="18">
    <location>
        <position position="390"/>
    </location>
</feature>
<comment type="similarity">
    <text evidence="2">Belongs to the histidine acid phosphatase family.</text>
</comment>
<comment type="subcellular location">
    <subcellularLocation>
        <location evidence="1">Secreted</location>
    </subcellularLocation>
</comment>
<feature type="disulfide bond" evidence="19">
    <location>
        <begin position="101"/>
        <end position="442"/>
    </location>
</feature>
<dbReference type="EMBL" id="CP042190">
    <property type="protein sequence ID" value="QDS71406.1"/>
    <property type="molecule type" value="Genomic_DNA"/>
</dbReference>
<evidence type="ECO:0000256" key="5">
    <source>
        <dbReference type="ARBA" id="ARBA00022525"/>
    </source>
</evidence>
<comment type="catalytic activity">
    <reaction evidence="14">
        <text>1D-myo-inositol 1,2,4,5,6-pentakisphosphate + H2O = 1D-myo-inositol 1,2,5,6-tetrakisphosphate + phosphate</text>
        <dbReference type="Rhea" id="RHEA:77115"/>
        <dbReference type="ChEBI" id="CHEBI:15377"/>
        <dbReference type="ChEBI" id="CHEBI:43474"/>
        <dbReference type="ChEBI" id="CHEBI:57798"/>
        <dbReference type="ChEBI" id="CHEBI:195535"/>
    </reaction>
    <physiologicalReaction direction="left-to-right" evidence="14">
        <dbReference type="Rhea" id="RHEA:77116"/>
    </physiologicalReaction>
</comment>
<dbReference type="PANTHER" id="PTHR20963">
    <property type="entry name" value="MULTIPLE INOSITOL POLYPHOSPHATE PHOSPHATASE-RELATED"/>
    <property type="match status" value="1"/>
</dbReference>
<dbReference type="GO" id="GO:0016158">
    <property type="term" value="F:inositol hexakisphosphate 3-phosphatase activity"/>
    <property type="evidence" value="ECO:0007669"/>
    <property type="project" value="UniProtKB-EC"/>
</dbReference>
<reference evidence="22 23" key="1">
    <citation type="submission" date="2019-07" db="EMBL/GenBank/DDBJ databases">
        <title>Finished genome of Venturia effusa.</title>
        <authorList>
            <person name="Young C.A."/>
            <person name="Cox M.P."/>
            <person name="Ganley A.R.D."/>
            <person name="David W.J."/>
        </authorList>
    </citation>
    <scope>NUCLEOTIDE SEQUENCE [LARGE SCALE GENOMIC DNA]</scope>
    <source>
        <strain evidence="23">albino</strain>
    </source>
</reference>
<sequence>MNRKRNHKYDRLPDDEDCESPRRSSLPRRRLGKATALAIVFAFAIFFSLLAISRSFVSTNSSACNGLDGFFCTPNITHWLGQYSPYYGMPSEITTIVPQKCTITFAQTLSRHGARDPTAFKTTAYSALIASLKSKVGNFTGKYEFLNDYEYTLGSDQLTTFGRQEMFNAGIKFYQRYKELAKQTVPFVRAAGQDRVVESAYNWTLGFQQALRQDRKPGKNVPPLNIEVIPEGADYNNTLSIDNCPAFTSDLGGNAQNKWANIFAHPITARLNEDLPSARLEDMDTIYLMDLCSFNTVASPTGKISDFCYLFSDTEWQQYDYYQSLGKYYGYGPGSLLGPTKGVGYVNELIARMTNSPVKDDTTTNHTLDTNPSTFPIGKNHTLFADFSHDNDMMNIFSALGLYNATTPLSNTTFTSPEATNGFSASWAVPFAGRAYFEKLNCQGAEEEMVRVLVNDRVVPLETCGGNEQGLCTLSKFVESLSFARAGGFWDQCFVDA</sequence>
<comment type="catalytic activity">
    <reaction evidence="13">
        <text>1D-myo-inositol 1,2,6-trisphosphate + H2O = 1D-myo-inositol 1,2-bisphosphate + phosphate</text>
        <dbReference type="Rhea" id="RHEA:77131"/>
        <dbReference type="ChEBI" id="CHEBI:15377"/>
        <dbReference type="ChEBI" id="CHEBI:43474"/>
        <dbReference type="ChEBI" id="CHEBI:195537"/>
        <dbReference type="ChEBI" id="CHEBI:195539"/>
    </reaction>
    <physiologicalReaction direction="left-to-right" evidence="13">
        <dbReference type="Rhea" id="RHEA:77132"/>
    </physiologicalReaction>
</comment>
<feature type="disulfide bond" evidence="19">
    <location>
        <begin position="292"/>
        <end position="308"/>
    </location>
</feature>
<evidence type="ECO:0000256" key="15">
    <source>
        <dbReference type="ARBA" id="ARBA00043788"/>
    </source>
</evidence>
<dbReference type="PROSITE" id="PS00778">
    <property type="entry name" value="HIS_ACID_PHOSPHAT_2"/>
    <property type="match status" value="1"/>
</dbReference>
<dbReference type="PIRSF" id="PIRSF000894">
    <property type="entry name" value="Acid_phosphatase"/>
    <property type="match status" value="1"/>
</dbReference>
<evidence type="ECO:0000256" key="16">
    <source>
        <dbReference type="ARBA" id="ARBA00044106"/>
    </source>
</evidence>
<evidence type="ECO:0000256" key="1">
    <source>
        <dbReference type="ARBA" id="ARBA00004613"/>
    </source>
</evidence>
<evidence type="ECO:0000256" key="8">
    <source>
        <dbReference type="ARBA" id="ARBA00023180"/>
    </source>
</evidence>
<dbReference type="Proteomes" id="UP000316270">
    <property type="component" value="Chromosome 6"/>
</dbReference>
<evidence type="ECO:0000256" key="20">
    <source>
        <dbReference type="SAM" id="MobiDB-lite"/>
    </source>
</evidence>
<feature type="transmembrane region" description="Helical" evidence="21">
    <location>
        <begin position="31"/>
        <end position="52"/>
    </location>
</feature>
<dbReference type="InterPro" id="IPR000560">
    <property type="entry name" value="His_Pase_clade-2"/>
</dbReference>
<evidence type="ECO:0000256" key="4">
    <source>
        <dbReference type="ARBA" id="ARBA00012632"/>
    </source>
</evidence>
<dbReference type="CDD" id="cd07061">
    <property type="entry name" value="HP_HAP_like"/>
    <property type="match status" value="1"/>
</dbReference>
<keyword evidence="21" id="KW-0812">Transmembrane</keyword>
<accession>A0A517L6Z7</accession>
<comment type="subunit">
    <text evidence="3">Monomer.</text>
</comment>
<dbReference type="SUPFAM" id="SSF53254">
    <property type="entry name" value="Phosphoglycerate mutase-like"/>
    <property type="match status" value="1"/>
</dbReference>
<evidence type="ECO:0000256" key="19">
    <source>
        <dbReference type="PIRSR" id="PIRSR000894-2"/>
    </source>
</evidence>
<keyword evidence="6" id="KW-0378">Hydrolase</keyword>
<evidence type="ECO:0000256" key="10">
    <source>
        <dbReference type="ARBA" id="ARBA00042300"/>
    </source>
</evidence>
<feature type="region of interest" description="Disordered" evidence="20">
    <location>
        <begin position="1"/>
        <end position="25"/>
    </location>
</feature>
<comment type="catalytic activity">
    <reaction evidence="12">
        <text>1D-myo-inositol 1,2-bisphosphate + H2O = 1D-myo-inositol 2-phosphate + phosphate</text>
        <dbReference type="Rhea" id="RHEA:77135"/>
        <dbReference type="ChEBI" id="CHEBI:15377"/>
        <dbReference type="ChEBI" id="CHEBI:43474"/>
        <dbReference type="ChEBI" id="CHEBI:84142"/>
        <dbReference type="ChEBI" id="CHEBI:195539"/>
    </reaction>
    <physiologicalReaction direction="left-to-right" evidence="12">
        <dbReference type="Rhea" id="RHEA:77136"/>
    </physiologicalReaction>
</comment>
<feature type="disulfide bond" evidence="19">
    <location>
        <begin position="64"/>
        <end position="72"/>
    </location>
</feature>
<feature type="disulfide bond" evidence="19">
    <location>
        <begin position="464"/>
        <end position="472"/>
    </location>
</feature>
<evidence type="ECO:0000256" key="14">
    <source>
        <dbReference type="ARBA" id="ARBA00043748"/>
    </source>
</evidence>
<dbReference type="AlphaFoldDB" id="A0A517L6Z7"/>
<dbReference type="InterPro" id="IPR033379">
    <property type="entry name" value="Acid_Pase_AS"/>
</dbReference>
<evidence type="ECO:0000256" key="6">
    <source>
        <dbReference type="ARBA" id="ARBA00022801"/>
    </source>
</evidence>
<evidence type="ECO:0000256" key="12">
    <source>
        <dbReference type="ARBA" id="ARBA00043675"/>
    </source>
</evidence>
<evidence type="ECO:0000313" key="22">
    <source>
        <dbReference type="EMBL" id="QDS71406.1"/>
    </source>
</evidence>